<protein>
    <submittedName>
        <fullName evidence="2">Dinitrogenase iron-molybdenum cofactor biosynthesis protein</fullName>
    </submittedName>
</protein>
<proteinExistence type="predicted"/>
<sequence>MDKIIAAFATVDGKTFVNRHFGDAEQYLIYEITPMEAQQLTIIRNTTEEEKTHADPNKAKSIGQLMKKRGVQVLVSKKFGANLNRMKKQYVCVLISNDYIEDSLKTIQQNFERITNEWQKGSERHFLNLKG</sequence>
<dbReference type="SUPFAM" id="SSF53146">
    <property type="entry name" value="Nitrogenase accessory factor-like"/>
    <property type="match status" value="1"/>
</dbReference>
<comment type="caution">
    <text evidence="2">The sequence shown here is derived from an EMBL/GenBank/DDBJ whole genome shotgun (WGS) entry which is preliminary data.</text>
</comment>
<dbReference type="PANTHER" id="PTHR33937:SF5">
    <property type="entry name" value="IRON-MOLYBDENUM COFACTOR-BINDING PROTEIN"/>
    <property type="match status" value="1"/>
</dbReference>
<organism evidence="2">
    <name type="scientific">Caldithrix abyssi</name>
    <dbReference type="NCBI Taxonomy" id="187145"/>
    <lineage>
        <taxon>Bacteria</taxon>
        <taxon>Pseudomonadati</taxon>
        <taxon>Calditrichota</taxon>
        <taxon>Calditrichia</taxon>
        <taxon>Calditrichales</taxon>
        <taxon>Calditrichaceae</taxon>
        <taxon>Caldithrix</taxon>
    </lineage>
</organism>
<gene>
    <name evidence="2" type="ORF">ENK44_02590</name>
</gene>
<dbReference type="InterPro" id="IPR003731">
    <property type="entry name" value="Di-Nase_FeMo-co_biosynth"/>
</dbReference>
<evidence type="ECO:0000259" key="1">
    <source>
        <dbReference type="Pfam" id="PF02579"/>
    </source>
</evidence>
<reference evidence="2" key="1">
    <citation type="journal article" date="2020" name="mSystems">
        <title>Genome- and Community-Level Interaction Insights into Carbon Utilization and Element Cycling Functions of Hydrothermarchaeota in Hydrothermal Sediment.</title>
        <authorList>
            <person name="Zhou Z."/>
            <person name="Liu Y."/>
            <person name="Xu W."/>
            <person name="Pan J."/>
            <person name="Luo Z.H."/>
            <person name="Li M."/>
        </authorList>
    </citation>
    <scope>NUCLEOTIDE SEQUENCE [LARGE SCALE GENOMIC DNA]</scope>
    <source>
        <strain evidence="2">HyVt-577</strain>
    </source>
</reference>
<dbReference type="PANTHER" id="PTHR33937">
    <property type="entry name" value="IRON-MOLYBDENUM PROTEIN-RELATED-RELATED"/>
    <property type="match status" value="1"/>
</dbReference>
<accession>A0A7V4TZ01</accession>
<dbReference type="InterPro" id="IPR051840">
    <property type="entry name" value="NifX/NifY_domain"/>
</dbReference>
<dbReference type="InterPro" id="IPR036105">
    <property type="entry name" value="DiNase_FeMo-co_biosyn_sf"/>
</dbReference>
<dbReference type="EMBL" id="DRQG01000023">
    <property type="protein sequence ID" value="HGY54568.1"/>
    <property type="molecule type" value="Genomic_DNA"/>
</dbReference>
<dbReference type="AlphaFoldDB" id="A0A7V4TZ01"/>
<name>A0A7V4TZ01_CALAY</name>
<dbReference type="Gene3D" id="3.30.420.130">
    <property type="entry name" value="Dinitrogenase iron-molybdenum cofactor biosynthesis domain"/>
    <property type="match status" value="1"/>
</dbReference>
<feature type="domain" description="Dinitrogenase iron-molybdenum cofactor biosynthesis" evidence="1">
    <location>
        <begin position="16"/>
        <end position="108"/>
    </location>
</feature>
<dbReference type="Pfam" id="PF02579">
    <property type="entry name" value="Nitro_FeMo-Co"/>
    <property type="match status" value="1"/>
</dbReference>
<dbReference type="Proteomes" id="UP000885779">
    <property type="component" value="Unassembled WGS sequence"/>
</dbReference>
<evidence type="ECO:0000313" key="2">
    <source>
        <dbReference type="EMBL" id="HGY54568.1"/>
    </source>
</evidence>